<gene>
    <name evidence="3" type="ORF">N7476_009468</name>
</gene>
<dbReference type="EMBL" id="JAPZBO010000009">
    <property type="protein sequence ID" value="KAJ5302669.1"/>
    <property type="molecule type" value="Genomic_DNA"/>
</dbReference>
<dbReference type="Pfam" id="PF00443">
    <property type="entry name" value="UCH"/>
    <property type="match status" value="1"/>
</dbReference>
<feature type="region of interest" description="Disordered" evidence="1">
    <location>
        <begin position="219"/>
        <end position="247"/>
    </location>
</feature>
<proteinExistence type="predicted"/>
<evidence type="ECO:0000313" key="4">
    <source>
        <dbReference type="Proteomes" id="UP001147746"/>
    </source>
</evidence>
<feature type="compositionally biased region" description="Acidic residues" evidence="1">
    <location>
        <begin position="439"/>
        <end position="449"/>
    </location>
</feature>
<evidence type="ECO:0000259" key="2">
    <source>
        <dbReference type="PROSITE" id="PS50235"/>
    </source>
</evidence>
<dbReference type="InterPro" id="IPR038765">
    <property type="entry name" value="Papain-like_cys_pep_sf"/>
</dbReference>
<dbReference type="GO" id="GO:0016579">
    <property type="term" value="P:protein deubiquitination"/>
    <property type="evidence" value="ECO:0007669"/>
    <property type="project" value="InterPro"/>
</dbReference>
<dbReference type="GO" id="GO:0004843">
    <property type="term" value="F:cysteine-type deubiquitinase activity"/>
    <property type="evidence" value="ECO:0007669"/>
    <property type="project" value="InterPro"/>
</dbReference>
<dbReference type="GO" id="GO:0005634">
    <property type="term" value="C:nucleus"/>
    <property type="evidence" value="ECO:0007669"/>
    <property type="project" value="TreeGrafter"/>
</dbReference>
<dbReference type="PANTHER" id="PTHR24006">
    <property type="entry name" value="UBIQUITIN CARBOXYL-TERMINAL HYDROLASE"/>
    <property type="match status" value="1"/>
</dbReference>
<feature type="compositionally biased region" description="Basic and acidic residues" evidence="1">
    <location>
        <begin position="283"/>
        <end position="323"/>
    </location>
</feature>
<feature type="region of interest" description="Disordered" evidence="1">
    <location>
        <begin position="428"/>
        <end position="449"/>
    </location>
</feature>
<dbReference type="PROSITE" id="PS00973">
    <property type="entry name" value="USP_2"/>
    <property type="match status" value="1"/>
</dbReference>
<keyword evidence="3" id="KW-0378">Hydrolase</keyword>
<dbReference type="InterPro" id="IPR001394">
    <property type="entry name" value="Peptidase_C19_UCH"/>
</dbReference>
<feature type="compositionally biased region" description="Basic residues" evidence="1">
    <location>
        <begin position="340"/>
        <end position="349"/>
    </location>
</feature>
<dbReference type="GO" id="GO:0005829">
    <property type="term" value="C:cytosol"/>
    <property type="evidence" value="ECO:0007669"/>
    <property type="project" value="TreeGrafter"/>
</dbReference>
<dbReference type="InterPro" id="IPR028889">
    <property type="entry name" value="USP"/>
</dbReference>
<comment type="caution">
    <text evidence="3">The sequence shown here is derived from an EMBL/GenBank/DDBJ whole genome shotgun (WGS) entry which is preliminary data.</text>
</comment>
<feature type="compositionally biased region" description="Polar residues" evidence="1">
    <location>
        <begin position="219"/>
        <end position="231"/>
    </location>
</feature>
<dbReference type="PROSITE" id="PS50235">
    <property type="entry name" value="USP_3"/>
    <property type="match status" value="1"/>
</dbReference>
<reference evidence="3" key="2">
    <citation type="journal article" date="2023" name="IMA Fungus">
        <title>Comparative genomic study of the Penicillium genus elucidates a diverse pangenome and 15 lateral gene transfer events.</title>
        <authorList>
            <person name="Petersen C."/>
            <person name="Sorensen T."/>
            <person name="Nielsen M.R."/>
            <person name="Sondergaard T.E."/>
            <person name="Sorensen J.L."/>
            <person name="Fitzpatrick D.A."/>
            <person name="Frisvad J.C."/>
            <person name="Nielsen K.L."/>
        </authorList>
    </citation>
    <scope>NUCLEOTIDE SEQUENCE</scope>
    <source>
        <strain evidence="3">IBT 21472</strain>
    </source>
</reference>
<name>A0A9W9U0X7_9EURO</name>
<organism evidence="3 4">
    <name type="scientific">Penicillium atrosanguineum</name>
    <dbReference type="NCBI Taxonomy" id="1132637"/>
    <lineage>
        <taxon>Eukaryota</taxon>
        <taxon>Fungi</taxon>
        <taxon>Dikarya</taxon>
        <taxon>Ascomycota</taxon>
        <taxon>Pezizomycotina</taxon>
        <taxon>Eurotiomycetes</taxon>
        <taxon>Eurotiomycetidae</taxon>
        <taxon>Eurotiales</taxon>
        <taxon>Aspergillaceae</taxon>
        <taxon>Penicillium</taxon>
    </lineage>
</organism>
<feature type="region of interest" description="Disordered" evidence="1">
    <location>
        <begin position="276"/>
        <end position="390"/>
    </location>
</feature>
<evidence type="ECO:0000256" key="1">
    <source>
        <dbReference type="SAM" id="MobiDB-lite"/>
    </source>
</evidence>
<protein>
    <submittedName>
        <fullName evidence="3">Peptidase C19 ubiquitin carboxyl-terminal hydrolase 2</fullName>
    </submittedName>
</protein>
<evidence type="ECO:0000313" key="3">
    <source>
        <dbReference type="EMBL" id="KAJ5302669.1"/>
    </source>
</evidence>
<reference evidence="3" key="1">
    <citation type="submission" date="2022-12" db="EMBL/GenBank/DDBJ databases">
        <authorList>
            <person name="Petersen C."/>
        </authorList>
    </citation>
    <scope>NUCLEOTIDE SEQUENCE</scope>
    <source>
        <strain evidence="3">IBT 21472</strain>
    </source>
</reference>
<dbReference type="SUPFAM" id="SSF54001">
    <property type="entry name" value="Cysteine proteinases"/>
    <property type="match status" value="1"/>
</dbReference>
<sequence>MGSLVQKDFDDLFKIRVGTHTWCDRGHIDNTSIASNLHLRLAFPQNHDSATLQRAVNEHFEVKLLEECSRCKKLNYQSEFLENAPEVLQVQLNRIDLVGGKLIKIKDKIRFKETLRFKAKNFLPPLSNTPGEELHYGLSSVQIHNGESTDVGHYYIGVKTKDKTWTVVNDESLSRFDTFEDMMTDQLSRIQQQAYIFTYRRLPTNPALGEATVIRTAASTPSRVGSANHASISEYPRTPSPNLRRKPTVDVNQIFDMLGVADHESSKHGSVVVSRVSDDNDVNGDHGDDSNSNKHGDVIVRNAIDDKLGDNDSGAGKDKDKSRGKGTRTSIQSIRDKMPRGKGKNKGTKNSKPSSGAAKGEVPFTGGKGVKGSRVTKTTKPNPGVDPIELASSRRLVFNKYNMKEGESKKKEREMEVENMIVEGEPWETEVRKRKPIEEGEEEDPMETD</sequence>
<keyword evidence="4" id="KW-1185">Reference proteome</keyword>
<accession>A0A9W9U0X7</accession>
<dbReference type="InterPro" id="IPR050164">
    <property type="entry name" value="Peptidase_C19"/>
</dbReference>
<dbReference type="Gene3D" id="3.90.70.10">
    <property type="entry name" value="Cysteine proteinases"/>
    <property type="match status" value="1"/>
</dbReference>
<dbReference type="Proteomes" id="UP001147746">
    <property type="component" value="Unassembled WGS sequence"/>
</dbReference>
<dbReference type="AlphaFoldDB" id="A0A9W9U0X7"/>
<dbReference type="CDD" id="cd02257">
    <property type="entry name" value="Peptidase_C19"/>
    <property type="match status" value="1"/>
</dbReference>
<dbReference type="InterPro" id="IPR018200">
    <property type="entry name" value="USP_CS"/>
</dbReference>
<feature type="domain" description="USP" evidence="2">
    <location>
        <begin position="1"/>
        <end position="202"/>
    </location>
</feature>